<dbReference type="Gene3D" id="2.40.100.10">
    <property type="entry name" value="Cyclophilin-like"/>
    <property type="match status" value="1"/>
</dbReference>
<dbReference type="PANTHER" id="PTHR38435:SF1">
    <property type="entry name" value="DUF871 DOMAIN-CONTAINING PROTEIN"/>
    <property type="match status" value="1"/>
</dbReference>
<evidence type="ECO:0000259" key="1">
    <source>
        <dbReference type="Pfam" id="PF05913"/>
    </source>
</evidence>
<dbReference type="InterPro" id="IPR043797">
    <property type="entry name" value="MupG_N"/>
</dbReference>
<evidence type="ECO:0000259" key="2">
    <source>
        <dbReference type="Pfam" id="PF19200"/>
    </source>
</evidence>
<evidence type="ECO:0000313" key="4">
    <source>
        <dbReference type="Proteomes" id="UP000051181"/>
    </source>
</evidence>
<accession>A0A0R1F736</accession>
<dbReference type="Pfam" id="PF05913">
    <property type="entry name" value="MupG_C"/>
    <property type="match status" value="1"/>
</dbReference>
<organism evidence="3 4">
    <name type="scientific">Loigolactobacillus coryniformis subsp. coryniformis KCTC 3167 = DSM 20001</name>
    <dbReference type="NCBI Taxonomy" id="913848"/>
    <lineage>
        <taxon>Bacteria</taxon>
        <taxon>Bacillati</taxon>
        <taxon>Bacillota</taxon>
        <taxon>Bacilli</taxon>
        <taxon>Lactobacillales</taxon>
        <taxon>Lactobacillaceae</taxon>
        <taxon>Loigolactobacillus</taxon>
    </lineage>
</organism>
<dbReference type="SUPFAM" id="SSF51445">
    <property type="entry name" value="(Trans)glycosidases"/>
    <property type="match status" value="1"/>
</dbReference>
<dbReference type="GeneID" id="65916085"/>
<reference evidence="3 4" key="1">
    <citation type="journal article" date="2015" name="Genome Announc.">
        <title>Expanding the biotechnology potential of lactobacilli through comparative genomics of 213 strains and associated genera.</title>
        <authorList>
            <person name="Sun Z."/>
            <person name="Harris H.M."/>
            <person name="McCann A."/>
            <person name="Guo C."/>
            <person name="Argimon S."/>
            <person name="Zhang W."/>
            <person name="Yang X."/>
            <person name="Jeffery I.B."/>
            <person name="Cooney J.C."/>
            <person name="Kagawa T.F."/>
            <person name="Liu W."/>
            <person name="Song Y."/>
            <person name="Salvetti E."/>
            <person name="Wrobel A."/>
            <person name="Rasinkangas P."/>
            <person name="Parkhill J."/>
            <person name="Rea M.C."/>
            <person name="O'Sullivan O."/>
            <person name="Ritari J."/>
            <person name="Douillard F.P."/>
            <person name="Paul Ross R."/>
            <person name="Yang R."/>
            <person name="Briner A.E."/>
            <person name="Felis G.E."/>
            <person name="de Vos W.M."/>
            <person name="Barrangou R."/>
            <person name="Klaenhammer T.R."/>
            <person name="Caufield P.W."/>
            <person name="Cui Y."/>
            <person name="Zhang H."/>
            <person name="O'Toole P.W."/>
        </authorList>
    </citation>
    <scope>NUCLEOTIDE SEQUENCE [LARGE SCALE GENOMIC DNA]</scope>
    <source>
        <strain evidence="3 4">DSM 20001</strain>
    </source>
</reference>
<protein>
    <recommendedName>
        <fullName evidence="5">DUF871 domain-containing protein</fullName>
    </recommendedName>
</protein>
<evidence type="ECO:0000313" key="3">
    <source>
        <dbReference type="EMBL" id="KRK17358.1"/>
    </source>
</evidence>
<dbReference type="EMBL" id="AZCN01000024">
    <property type="protein sequence ID" value="KRK17358.1"/>
    <property type="molecule type" value="Genomic_DNA"/>
</dbReference>
<dbReference type="AlphaFoldDB" id="A0A0R1F736"/>
<proteinExistence type="predicted"/>
<dbReference type="InterPro" id="IPR013785">
    <property type="entry name" value="Aldolase_TIM"/>
</dbReference>
<comment type="caution">
    <text evidence="3">The sequence shown here is derived from an EMBL/GenBank/DDBJ whole genome shotgun (WGS) entry which is preliminary data.</text>
</comment>
<dbReference type="SUPFAM" id="SSF50891">
    <property type="entry name" value="Cyclophilin-like"/>
    <property type="match status" value="1"/>
</dbReference>
<dbReference type="Proteomes" id="UP000051181">
    <property type="component" value="Unassembled WGS sequence"/>
</dbReference>
<dbReference type="RefSeq" id="WP_010011573.1">
    <property type="nucleotide sequence ID" value="NZ_AZCN01000024.1"/>
</dbReference>
<sequence length="363" mass="40828">MSKLGVSVYPERATFEQDQAYLDLAHKYGFQRVFTSLLEITGDQQEVIAHFKQVITYANSLGMQVMVDMNPNLFEQLGISYEDLSFFKELGAWGVRLDLGFTGQEEARMTHNPYGLKIEVNMSKGTHYLDTIMDYSPNRDNLLGSHNFYPQKFTGLGYDYFKACCENYRQYAINTAAFVTAPSATFGPWPVADGLSTLEEHRNLPISTQVQHLRLSGLIDDVLIGDAYASEAELKAASEAFFAPEPILHVDVEPTATATERKVLFDQSQTYRGDFSDYVIRSTMTRVIYKDAAFPANNTTPIYAGDLLIDNDDYGQYKGELQIARQDFANDGRINVVGHISAADQILLKHLKPWADFKLVANN</sequence>
<dbReference type="InterPro" id="IPR017853">
    <property type="entry name" value="GH"/>
</dbReference>
<dbReference type="Gene3D" id="3.20.20.70">
    <property type="entry name" value="Aldolase class I"/>
    <property type="match status" value="1"/>
</dbReference>
<dbReference type="PATRIC" id="fig|913848.6.peg.998"/>
<gene>
    <name evidence="3" type="ORF">FD22_GL000966</name>
</gene>
<evidence type="ECO:0008006" key="5">
    <source>
        <dbReference type="Google" id="ProtNLM"/>
    </source>
</evidence>
<dbReference type="InterPro" id="IPR029000">
    <property type="entry name" value="Cyclophilin-like_dom_sf"/>
</dbReference>
<name>A0A0R1F736_9LACO</name>
<dbReference type="eggNOG" id="COG3589">
    <property type="taxonomic scope" value="Bacteria"/>
</dbReference>
<feature type="domain" description="6-phospho-N-acetylmuramidase N-terminal" evidence="2">
    <location>
        <begin position="4"/>
        <end position="238"/>
    </location>
</feature>
<dbReference type="InterPro" id="IPR008589">
    <property type="entry name" value="MupG"/>
</dbReference>
<dbReference type="PANTHER" id="PTHR38435">
    <property type="match status" value="1"/>
</dbReference>
<feature type="domain" description="6-phospho-N-acetylmuramidase C-terminal" evidence="1">
    <location>
        <begin position="248"/>
        <end position="359"/>
    </location>
</feature>
<dbReference type="InterPro" id="IPR043894">
    <property type="entry name" value="MupG_C"/>
</dbReference>
<dbReference type="Pfam" id="PF19200">
    <property type="entry name" value="MupG_N"/>
    <property type="match status" value="1"/>
</dbReference>